<feature type="region of interest" description="Disordered" evidence="1">
    <location>
        <begin position="64"/>
        <end position="130"/>
    </location>
</feature>
<proteinExistence type="predicted"/>
<comment type="caution">
    <text evidence="2">The sequence shown here is derived from an EMBL/GenBank/DDBJ whole genome shotgun (WGS) entry which is preliminary data.</text>
</comment>
<dbReference type="OrthoDB" id="10611318at2759"/>
<feature type="region of interest" description="Disordered" evidence="1">
    <location>
        <begin position="159"/>
        <end position="199"/>
    </location>
</feature>
<reference evidence="2 3" key="1">
    <citation type="journal article" date="2018" name="Evol. Lett.">
        <title>Horizontal gene cluster transfer increased hallucinogenic mushroom diversity.</title>
        <authorList>
            <person name="Reynolds H.T."/>
            <person name="Vijayakumar V."/>
            <person name="Gluck-Thaler E."/>
            <person name="Korotkin H.B."/>
            <person name="Matheny P.B."/>
            <person name="Slot J.C."/>
        </authorList>
    </citation>
    <scope>NUCLEOTIDE SEQUENCE [LARGE SCALE GENOMIC DNA]</scope>
    <source>
        <strain evidence="2 3">SRW20</strain>
    </source>
</reference>
<feature type="compositionally biased region" description="Polar residues" evidence="1">
    <location>
        <begin position="113"/>
        <end position="126"/>
    </location>
</feature>
<protein>
    <submittedName>
        <fullName evidence="2">Uncharacterized protein</fullName>
    </submittedName>
</protein>
<keyword evidence="3" id="KW-1185">Reference proteome</keyword>
<dbReference type="EMBL" id="NHYE01004763">
    <property type="protein sequence ID" value="PPQ82307.1"/>
    <property type="molecule type" value="Genomic_DNA"/>
</dbReference>
<sequence>MPEVPSSSSDIVAPPQDQQQDSMFRKIQALLSHLGHQSTGVKTSRSRDKPLLLLLNDVVSALPSTPPGLSLNANKQKGNSVDGIDGSNSSHQPTLVVLSDVKSKNKKRRSSRQDSAVESISGSTSIREGEPPHELKVYYSLESHPHRFCLDVTFVPQSKGNADTTASPAKSSSKSSKRKRRSKAKKRAATDAKAKAEELTIRQDDNGSYTTTTVSATGLGRHTRWHYDS</sequence>
<dbReference type="AlphaFoldDB" id="A0A409WUZ6"/>
<evidence type="ECO:0000313" key="3">
    <source>
        <dbReference type="Proteomes" id="UP000284706"/>
    </source>
</evidence>
<name>A0A409WUZ6_9AGAR</name>
<gene>
    <name evidence="2" type="ORF">CVT26_013145</name>
</gene>
<dbReference type="InParanoid" id="A0A409WUZ6"/>
<feature type="compositionally biased region" description="Basic and acidic residues" evidence="1">
    <location>
        <begin position="188"/>
        <end position="199"/>
    </location>
</feature>
<accession>A0A409WUZ6</accession>
<evidence type="ECO:0000313" key="2">
    <source>
        <dbReference type="EMBL" id="PPQ82307.1"/>
    </source>
</evidence>
<feature type="compositionally biased region" description="Basic residues" evidence="1">
    <location>
        <begin position="175"/>
        <end position="187"/>
    </location>
</feature>
<feature type="compositionally biased region" description="Low complexity" evidence="1">
    <location>
        <begin position="162"/>
        <end position="174"/>
    </location>
</feature>
<evidence type="ECO:0000256" key="1">
    <source>
        <dbReference type="SAM" id="MobiDB-lite"/>
    </source>
</evidence>
<dbReference type="Proteomes" id="UP000284706">
    <property type="component" value="Unassembled WGS sequence"/>
</dbReference>
<organism evidence="2 3">
    <name type="scientific">Gymnopilus dilepis</name>
    <dbReference type="NCBI Taxonomy" id="231916"/>
    <lineage>
        <taxon>Eukaryota</taxon>
        <taxon>Fungi</taxon>
        <taxon>Dikarya</taxon>
        <taxon>Basidiomycota</taxon>
        <taxon>Agaricomycotina</taxon>
        <taxon>Agaricomycetes</taxon>
        <taxon>Agaricomycetidae</taxon>
        <taxon>Agaricales</taxon>
        <taxon>Agaricineae</taxon>
        <taxon>Hymenogastraceae</taxon>
        <taxon>Gymnopilus</taxon>
    </lineage>
</organism>
<feature type="region of interest" description="Disordered" evidence="1">
    <location>
        <begin position="1"/>
        <end position="20"/>
    </location>
</feature>